<dbReference type="Proteomes" id="UP000050164">
    <property type="component" value="Unassembled WGS sequence"/>
</dbReference>
<evidence type="ECO:0000313" key="2">
    <source>
        <dbReference type="EMBL" id="CKU20413.1"/>
    </source>
</evidence>
<organism evidence="3 5">
    <name type="scientific">Mycobacterium tuberculosis</name>
    <dbReference type="NCBI Taxonomy" id="1773"/>
    <lineage>
        <taxon>Bacteria</taxon>
        <taxon>Bacillati</taxon>
        <taxon>Actinomycetota</taxon>
        <taxon>Actinomycetes</taxon>
        <taxon>Mycobacteriales</taxon>
        <taxon>Mycobacteriaceae</taxon>
        <taxon>Mycobacterium</taxon>
        <taxon>Mycobacterium tuberculosis complex</taxon>
    </lineage>
</organism>
<dbReference type="Proteomes" id="UP000038802">
    <property type="component" value="Unassembled WGS sequence"/>
</dbReference>
<evidence type="ECO:0000313" key="7">
    <source>
        <dbReference type="Proteomes" id="UP000048948"/>
    </source>
</evidence>
<evidence type="ECO:0000313" key="8">
    <source>
        <dbReference type="Proteomes" id="UP000050164"/>
    </source>
</evidence>
<evidence type="ECO:0000313" key="6">
    <source>
        <dbReference type="Proteomes" id="UP000048600"/>
    </source>
</evidence>
<dbReference type="EMBL" id="CNGE01001488">
    <property type="protein sequence ID" value="CKU20413.1"/>
    <property type="molecule type" value="Genomic_DNA"/>
</dbReference>
<dbReference type="EMBL" id="CSAE01000508">
    <property type="protein sequence ID" value="COW41066.1"/>
    <property type="molecule type" value="Genomic_DNA"/>
</dbReference>
<evidence type="ECO:0000313" key="1">
    <source>
        <dbReference type="EMBL" id="CKT55794.1"/>
    </source>
</evidence>
<proteinExistence type="predicted"/>
<dbReference type="AlphaFoldDB" id="A0A0U0S2X0"/>
<evidence type="ECO:0000313" key="4">
    <source>
        <dbReference type="EMBL" id="COX88226.1"/>
    </source>
</evidence>
<evidence type="ECO:0000313" key="3">
    <source>
        <dbReference type="EMBL" id="COW41066.1"/>
    </source>
</evidence>
<name>A0A0U0S2X0_MYCTX</name>
<reference evidence="3" key="2">
    <citation type="submission" date="2015-03" db="EMBL/GenBank/DDBJ databases">
        <authorList>
            <person name="Murphy D."/>
        </authorList>
    </citation>
    <scope>NUCLEOTIDE SEQUENCE [LARGE SCALE GENOMIC DNA]</scope>
    <source>
        <strain evidence="3">K00500041</strain>
    </source>
</reference>
<dbReference type="Proteomes" id="UP000048600">
    <property type="component" value="Unassembled WGS sequence"/>
</dbReference>
<dbReference type="EMBL" id="CHKL01001288">
    <property type="protein sequence ID" value="COX88226.1"/>
    <property type="molecule type" value="Genomic_DNA"/>
</dbReference>
<dbReference type="Proteomes" id="UP000048948">
    <property type="component" value="Unassembled WGS sequence"/>
</dbReference>
<sequence length="136" mass="14023">MAAVGVARRIGVVLEQVDVAADALVGQPLLGVNEQVFQHPFTGPVMGDQLHQAVAFGGGVLGMTAHVEIQARTVTQEDVGAAAPGHHTAKQVAGHLVRGQPTVTVKCAGDTELGFDAHDSTLHVFEGTGCWLAAAR</sequence>
<protein>
    <submittedName>
        <fullName evidence="3">Uncharacterized protein</fullName>
    </submittedName>
</protein>
<gene>
    <name evidence="3" type="ORF">ERS007703_03598</name>
    <name evidence="4" type="ORF">ERS007741_04792</name>
    <name evidence="2" type="ORF">ERS027646_04585</name>
    <name evidence="1" type="ORF">ERS027659_04575</name>
</gene>
<dbReference type="EMBL" id="CNFT01001722">
    <property type="protein sequence ID" value="CKT55794.1"/>
    <property type="molecule type" value="Genomic_DNA"/>
</dbReference>
<reference evidence="5 6" key="1">
    <citation type="submission" date="2015-03" db="EMBL/GenBank/DDBJ databases">
        <authorList>
            <consortium name="Pathogen Informatics"/>
        </authorList>
    </citation>
    <scope>NUCLEOTIDE SEQUENCE [LARGE SCALE GENOMIC DNA]</scope>
    <source>
        <strain evidence="2 7">Bir 172</strain>
        <strain evidence="1 8">Bir 185</strain>
        <strain evidence="5">K00500041</strain>
        <strain evidence="4 6">P00601463</strain>
    </source>
</reference>
<evidence type="ECO:0000313" key="5">
    <source>
        <dbReference type="Proteomes" id="UP000038802"/>
    </source>
</evidence>
<accession>A0A0U0S2X0</accession>